<reference evidence="1" key="1">
    <citation type="journal article" date="2020" name="mSystems">
        <title>Genome- and Community-Level Interaction Insights into Carbon Utilization and Element Cycling Functions of Hydrothermarchaeota in Hydrothermal Sediment.</title>
        <authorList>
            <person name="Zhou Z."/>
            <person name="Liu Y."/>
            <person name="Xu W."/>
            <person name="Pan J."/>
            <person name="Luo Z.H."/>
            <person name="Li M."/>
        </authorList>
    </citation>
    <scope>NUCLEOTIDE SEQUENCE [LARGE SCALE GENOMIC DNA]</scope>
    <source>
        <strain evidence="1">HyVt-501</strain>
    </source>
</reference>
<protein>
    <submittedName>
        <fullName evidence="1">DUF72 domain-containing protein</fullName>
    </submittedName>
</protein>
<dbReference type="PANTHER" id="PTHR30348:SF4">
    <property type="entry name" value="DUF72 DOMAIN-CONTAINING PROTEIN"/>
    <property type="match status" value="1"/>
</dbReference>
<dbReference type="Proteomes" id="UP000885792">
    <property type="component" value="Unassembled WGS sequence"/>
</dbReference>
<dbReference type="SUPFAM" id="SSF117396">
    <property type="entry name" value="TM1631-like"/>
    <property type="match status" value="1"/>
</dbReference>
<dbReference type="Gene3D" id="3.20.20.410">
    <property type="entry name" value="Protein of unknown function UPF0759"/>
    <property type="match status" value="1"/>
</dbReference>
<gene>
    <name evidence="1" type="ORF">ENJ61_02170</name>
</gene>
<organism evidence="1">
    <name type="scientific">Aquifex aeolicus</name>
    <dbReference type="NCBI Taxonomy" id="63363"/>
    <lineage>
        <taxon>Bacteria</taxon>
        <taxon>Pseudomonadati</taxon>
        <taxon>Aquificota</taxon>
        <taxon>Aquificia</taxon>
        <taxon>Aquificales</taxon>
        <taxon>Aquificaceae</taxon>
        <taxon>Aquifex</taxon>
    </lineage>
</organism>
<dbReference type="EMBL" id="DRNB01000073">
    <property type="protein sequence ID" value="HHJ63689.1"/>
    <property type="molecule type" value="Genomic_DNA"/>
</dbReference>
<proteinExistence type="predicted"/>
<dbReference type="Pfam" id="PF01904">
    <property type="entry name" value="DUF72"/>
    <property type="match status" value="1"/>
</dbReference>
<dbReference type="AlphaFoldDB" id="A0A7C5L2M9"/>
<comment type="caution">
    <text evidence="1">The sequence shown here is derived from an EMBL/GenBank/DDBJ whole genome shotgun (WGS) entry which is preliminary data.</text>
</comment>
<dbReference type="InterPro" id="IPR036520">
    <property type="entry name" value="UPF0759_sf"/>
</dbReference>
<accession>A0A7C5L2M9</accession>
<name>A0A7C5L2M9_AQUAO</name>
<evidence type="ECO:0000313" key="1">
    <source>
        <dbReference type="EMBL" id="HHJ63689.1"/>
    </source>
</evidence>
<dbReference type="InterPro" id="IPR002763">
    <property type="entry name" value="DUF72"/>
</dbReference>
<dbReference type="PANTHER" id="PTHR30348">
    <property type="entry name" value="UNCHARACTERIZED PROTEIN YECE"/>
    <property type="match status" value="1"/>
</dbReference>
<sequence length="245" mass="29412">MPAADRRYFLGCSGYFYRDWRGKFYPPELKPSRWLRYYAEFFDTVELNSTFYGFPRVQNLRRFYRETPEGFVFSVKMNRTVTHLRRMRGTEELVRDFYRTVREGLGEKLGCVLFQMPPSYRYSPENLQRILDQLQPEFVNVVEFRHRSWWCPEVTSALRDAGVVFCSVSSPGLPEELVETASVAYVRFHGRESWYRYRYSDEELAEWARRIKSAQARVFYLYFNNDYNANAVENCRKLRELLRAG</sequence>